<evidence type="ECO:0000259" key="1">
    <source>
        <dbReference type="Pfam" id="PF04028"/>
    </source>
</evidence>
<dbReference type="AlphaFoldDB" id="A0A918WP88"/>
<dbReference type="CDD" id="cd07983">
    <property type="entry name" value="LPLAT_DUF374-like"/>
    <property type="match status" value="1"/>
</dbReference>
<dbReference type="Proteomes" id="UP000644507">
    <property type="component" value="Unassembled WGS sequence"/>
</dbReference>
<keyword evidence="3" id="KW-1185">Reference proteome</keyword>
<organism evidence="2 3">
    <name type="scientific">Roseibacillus persicicus</name>
    <dbReference type="NCBI Taxonomy" id="454148"/>
    <lineage>
        <taxon>Bacteria</taxon>
        <taxon>Pseudomonadati</taxon>
        <taxon>Verrucomicrobiota</taxon>
        <taxon>Verrucomicrobiia</taxon>
        <taxon>Verrucomicrobiales</taxon>
        <taxon>Verrucomicrobiaceae</taxon>
        <taxon>Roseibacillus</taxon>
    </lineage>
</organism>
<gene>
    <name evidence="2" type="ORF">GCM10007100_33680</name>
</gene>
<dbReference type="InterPro" id="IPR007172">
    <property type="entry name" value="DUF374"/>
</dbReference>
<accession>A0A918WP88</accession>
<name>A0A918WP88_9BACT</name>
<protein>
    <recommendedName>
        <fullName evidence="1">DUF374 domain-containing protein</fullName>
    </recommendedName>
</protein>
<evidence type="ECO:0000313" key="3">
    <source>
        <dbReference type="Proteomes" id="UP000644507"/>
    </source>
</evidence>
<reference evidence="2" key="2">
    <citation type="submission" date="2020-09" db="EMBL/GenBank/DDBJ databases">
        <authorList>
            <person name="Sun Q."/>
            <person name="Kim S."/>
        </authorList>
    </citation>
    <scope>NUCLEOTIDE SEQUENCE</scope>
    <source>
        <strain evidence="2">KCTC 12988</strain>
    </source>
</reference>
<reference evidence="2" key="1">
    <citation type="journal article" date="2014" name="Int. J. Syst. Evol. Microbiol.">
        <title>Complete genome sequence of Corynebacterium casei LMG S-19264T (=DSM 44701T), isolated from a smear-ripened cheese.</title>
        <authorList>
            <consortium name="US DOE Joint Genome Institute (JGI-PGF)"/>
            <person name="Walter F."/>
            <person name="Albersmeier A."/>
            <person name="Kalinowski J."/>
            <person name="Ruckert C."/>
        </authorList>
    </citation>
    <scope>NUCLEOTIDE SEQUENCE</scope>
    <source>
        <strain evidence="2">KCTC 12988</strain>
    </source>
</reference>
<comment type="caution">
    <text evidence="2">The sequence shown here is derived from an EMBL/GenBank/DDBJ whole genome shotgun (WGS) entry which is preliminary data.</text>
</comment>
<evidence type="ECO:0000313" key="2">
    <source>
        <dbReference type="EMBL" id="GHC63362.1"/>
    </source>
</evidence>
<dbReference type="RefSeq" id="WP_189572615.1">
    <property type="nucleotide sequence ID" value="NZ_BMXI01000016.1"/>
</dbReference>
<dbReference type="EMBL" id="BMXI01000016">
    <property type="protein sequence ID" value="GHC63362.1"/>
    <property type="molecule type" value="Genomic_DNA"/>
</dbReference>
<sequence>MSKSNEVRGGWKAIAIGNTAGWFAVSLARTLRLTVEYQCEGPSTSSPRLFALYHNRMIGAAAASGPWSSLRPGVVLTSASKDGATLAAAMECFGLGAVRGSSSRRGAAALVALRRELEAGHHVVITPDGPRGPRYVVQPGLVKLASITQVPIIPFLVNYESYWQLNSWDKFQIPKPFSKVQITFGKEIHVPADLGREEFELERKKVEEVMRDSLNRGDR</sequence>
<feature type="domain" description="DUF374" evidence="1">
    <location>
        <begin position="71"/>
        <end position="134"/>
    </location>
</feature>
<dbReference type="Pfam" id="PF04028">
    <property type="entry name" value="DUF374"/>
    <property type="match status" value="1"/>
</dbReference>
<proteinExistence type="predicted"/>